<dbReference type="EMBL" id="WAGF01000010">
    <property type="protein sequence ID" value="KAB0878525.1"/>
    <property type="molecule type" value="Genomic_DNA"/>
</dbReference>
<dbReference type="RefSeq" id="WP_004387484.1">
    <property type="nucleotide sequence ID" value="NZ_CABMLV010000001.1"/>
</dbReference>
<sequence>MQREDVVSRSLASVGYDQDRRVLEIAFHSGAVYHYQNVPEQVWLALARAPSKGRYFRKAIQDRFPYQRVE</sequence>
<gene>
    <name evidence="3" type="ORF">B7T07_01290</name>
    <name evidence="2" type="ORF">FZI38_10680</name>
</gene>
<protein>
    <submittedName>
        <fullName evidence="3">KTSC domain-containing protein</fullName>
    </submittedName>
</protein>
<dbReference type="AlphaFoldDB" id="A0A6A1TEL5"/>
<dbReference type="Proteomes" id="UP000439917">
    <property type="component" value="Unassembled WGS sequence"/>
</dbReference>
<reference evidence="3 4" key="1">
    <citation type="submission" date="2017-04" db="EMBL/GenBank/DDBJ databases">
        <title>Cronobacter sakazakii, ST83 Lineage Isolates.</title>
        <authorList>
            <person name="Chase H."/>
            <person name="Tall B."/>
            <person name="Gopinath G."/>
            <person name="Lehner A."/>
        </authorList>
    </citation>
    <scope>NUCLEOTIDE SEQUENCE [LARGE SCALE GENOMIC DNA]</scope>
    <source>
        <strain evidence="3 4">MOD1_Comp15</strain>
    </source>
</reference>
<accession>A0A6A1TEL5</accession>
<dbReference type="EMBL" id="NCTU01000002">
    <property type="protein sequence ID" value="PUW06922.1"/>
    <property type="molecule type" value="Genomic_DNA"/>
</dbReference>
<evidence type="ECO:0000259" key="1">
    <source>
        <dbReference type="Pfam" id="PF13619"/>
    </source>
</evidence>
<comment type="caution">
    <text evidence="3">The sequence shown here is derived from an EMBL/GenBank/DDBJ whole genome shotgun (WGS) entry which is preliminary data.</text>
</comment>
<evidence type="ECO:0000313" key="2">
    <source>
        <dbReference type="EMBL" id="KAB0878525.1"/>
    </source>
</evidence>
<evidence type="ECO:0000313" key="4">
    <source>
        <dbReference type="Proteomes" id="UP000244856"/>
    </source>
</evidence>
<organism evidence="3 4">
    <name type="scientific">Cronobacter sakazakii</name>
    <name type="common">Enterobacter sakazakii</name>
    <dbReference type="NCBI Taxonomy" id="28141"/>
    <lineage>
        <taxon>Bacteria</taxon>
        <taxon>Pseudomonadati</taxon>
        <taxon>Pseudomonadota</taxon>
        <taxon>Gammaproteobacteria</taxon>
        <taxon>Enterobacterales</taxon>
        <taxon>Enterobacteriaceae</taxon>
        <taxon>Cronobacter</taxon>
    </lineage>
</organism>
<dbReference type="Pfam" id="PF13619">
    <property type="entry name" value="KTSC"/>
    <property type="match status" value="1"/>
</dbReference>
<dbReference type="OMA" id="RYIRNSF"/>
<dbReference type="Proteomes" id="UP000244856">
    <property type="component" value="Unassembled WGS sequence"/>
</dbReference>
<proteinExistence type="predicted"/>
<feature type="domain" description="KTSC" evidence="1">
    <location>
        <begin position="8"/>
        <end position="64"/>
    </location>
</feature>
<name>A0A6A1TEL5_CROSK</name>
<evidence type="ECO:0000313" key="5">
    <source>
        <dbReference type="Proteomes" id="UP000439917"/>
    </source>
</evidence>
<evidence type="ECO:0000313" key="3">
    <source>
        <dbReference type="EMBL" id="PUW06922.1"/>
    </source>
</evidence>
<reference evidence="2 5" key="2">
    <citation type="submission" date="2019-09" db="EMBL/GenBank/DDBJ databases">
        <title>Prevalence, distribution, and phylogeny of type two toxin-antitoxin genes possessed by Cronobacter species where C. sakazakii homologs follow sequence type lineages.</title>
        <authorList>
            <person name="Finkelstein S."/>
            <person name="Negrete F."/>
            <person name="Jang H."/>
            <person name="Gopinath G.R."/>
            <person name="Tall B.D."/>
        </authorList>
    </citation>
    <scope>NUCLEOTIDE SEQUENCE [LARGE SCALE GENOMIC DNA]</scope>
    <source>
        <strain evidence="2 5">MOD1_Comp4</strain>
    </source>
</reference>
<dbReference type="InterPro" id="IPR025309">
    <property type="entry name" value="KTSC_dom"/>
</dbReference>